<protein>
    <submittedName>
        <fullName evidence="2">Septum site-determining protein minD</fullName>
    </submittedName>
</protein>
<dbReference type="GO" id="GO:0016887">
    <property type="term" value="F:ATP hydrolysis activity"/>
    <property type="evidence" value="ECO:0007669"/>
    <property type="project" value="TreeGrafter"/>
</dbReference>
<dbReference type="SUPFAM" id="SSF52540">
    <property type="entry name" value="P-loop containing nucleoside triphosphate hydrolases"/>
    <property type="match status" value="1"/>
</dbReference>
<dbReference type="GO" id="GO:0005829">
    <property type="term" value="C:cytosol"/>
    <property type="evidence" value="ECO:0007669"/>
    <property type="project" value="TreeGrafter"/>
</dbReference>
<keyword evidence="3" id="KW-1185">Reference proteome</keyword>
<dbReference type="PANTHER" id="PTHR43384:SF11">
    <property type="entry name" value="SEPTUM SITE DETERMINING PROTEIN"/>
    <property type="match status" value="1"/>
</dbReference>
<evidence type="ECO:0000313" key="3">
    <source>
        <dbReference type="Proteomes" id="UP000245683"/>
    </source>
</evidence>
<dbReference type="EMBL" id="QGSV01000150">
    <property type="protein sequence ID" value="PWU48919.1"/>
    <property type="molecule type" value="Genomic_DNA"/>
</dbReference>
<dbReference type="Pfam" id="PF26563">
    <property type="entry name" value="Rv3660c_N"/>
    <property type="match status" value="1"/>
</dbReference>
<dbReference type="RefSeq" id="WP_109944518.1">
    <property type="nucleotide sequence ID" value="NZ_QGSV01000150.1"/>
</dbReference>
<dbReference type="OrthoDB" id="3252838at2"/>
<dbReference type="NCBIfam" id="TIGR03815">
    <property type="entry name" value="CpaE_hom_Actino"/>
    <property type="match status" value="1"/>
</dbReference>
<sequence>MPSRTPLPPHRRLPLLVTSDGDLLDELLRLAAAGGTEVELAADPAAARARWLPAPLVLIGSDQAQACLRARLPRRPRTVLVGRSGQLDPGAEIAELIGAEHVATLPAAEPWLVDRFAECGSDQGRQADARIVAVLGGRGGAGASVLAGGLAVTAARARLRTLLVDADPLGGGLDLVLGWEQLEGLRWPALTDTDGRVDPPSLVRALPSRGDLVVLSWDRGDLLHLPAQAMAATVDAARRGRDVVVIDLPRQLDDAALVALQAADRTLVVVPAELRATAAAARVVATAALHCGDLAVIVRGPAPGRLKAAEVARALGLPLAGTLRPEPALPRGLERGEAPAAAGKGPLAALCQRIVGELTGVPTAGAA</sequence>
<comment type="caution">
    <text evidence="2">The sequence shown here is derived from an EMBL/GenBank/DDBJ whole genome shotgun (WGS) entry which is preliminary data.</text>
</comment>
<dbReference type="PANTHER" id="PTHR43384">
    <property type="entry name" value="SEPTUM SITE-DETERMINING PROTEIN MIND HOMOLOG, CHLOROPLASTIC-RELATED"/>
    <property type="match status" value="1"/>
</dbReference>
<dbReference type="InterPro" id="IPR050625">
    <property type="entry name" value="ParA/MinD_ATPase"/>
</dbReference>
<dbReference type="Gene3D" id="3.40.50.300">
    <property type="entry name" value="P-loop containing nucleotide triphosphate hydrolases"/>
    <property type="match status" value="1"/>
</dbReference>
<evidence type="ECO:0000313" key="2">
    <source>
        <dbReference type="EMBL" id="PWU48919.1"/>
    </source>
</evidence>
<dbReference type="InterPro" id="IPR027417">
    <property type="entry name" value="P-loop_NTPase"/>
</dbReference>
<dbReference type="AlphaFoldDB" id="A0A317KA78"/>
<name>A0A317KA78_9ACTN</name>
<dbReference type="Proteomes" id="UP000245683">
    <property type="component" value="Unassembled WGS sequence"/>
</dbReference>
<proteinExistence type="predicted"/>
<reference evidence="3" key="1">
    <citation type="submission" date="2018-05" db="EMBL/GenBank/DDBJ databases">
        <title>Micromonospora globispora sp. nov. and Micromonospora rugosa sp. nov., isolated from marine sediment.</title>
        <authorList>
            <person name="Carro L."/>
            <person name="Aysel V."/>
            <person name="Cetin D."/>
            <person name="Igual J.M."/>
            <person name="Klenk H.-P."/>
            <person name="Trujillo M.E."/>
            <person name="Sahin N."/>
        </authorList>
    </citation>
    <scope>NUCLEOTIDE SEQUENCE [LARGE SCALE GENOMIC DNA]</scope>
    <source>
        <strain evidence="3">S2904</strain>
    </source>
</reference>
<organism evidence="2 3">
    <name type="scientific">Micromonospora globispora</name>
    <dbReference type="NCBI Taxonomy" id="1450148"/>
    <lineage>
        <taxon>Bacteria</taxon>
        <taxon>Bacillati</taxon>
        <taxon>Actinomycetota</taxon>
        <taxon>Actinomycetes</taxon>
        <taxon>Micromonosporales</taxon>
        <taxon>Micromonosporaceae</taxon>
        <taxon>Micromonospora</taxon>
    </lineage>
</organism>
<gene>
    <name evidence="2" type="ORF">DLJ46_10785</name>
</gene>
<dbReference type="GO" id="GO:0051782">
    <property type="term" value="P:negative regulation of cell division"/>
    <property type="evidence" value="ECO:0007669"/>
    <property type="project" value="TreeGrafter"/>
</dbReference>
<dbReference type="GO" id="GO:0005524">
    <property type="term" value="F:ATP binding"/>
    <property type="evidence" value="ECO:0007669"/>
    <property type="project" value="TreeGrafter"/>
</dbReference>
<dbReference type="GO" id="GO:0009898">
    <property type="term" value="C:cytoplasmic side of plasma membrane"/>
    <property type="evidence" value="ECO:0007669"/>
    <property type="project" value="TreeGrafter"/>
</dbReference>
<accession>A0A317KA78</accession>
<evidence type="ECO:0000259" key="1">
    <source>
        <dbReference type="Pfam" id="PF26563"/>
    </source>
</evidence>
<dbReference type="InterPro" id="IPR059050">
    <property type="entry name" value="Rv3660c_N"/>
</dbReference>
<feature type="domain" description="Rv3660c-like CheY-like N-terminal" evidence="1">
    <location>
        <begin position="17"/>
        <end position="123"/>
    </location>
</feature>
<dbReference type="InterPro" id="IPR022521">
    <property type="entry name" value="Rv3660c"/>
</dbReference>